<feature type="transmembrane region" description="Helical" evidence="7">
    <location>
        <begin position="245"/>
        <end position="264"/>
    </location>
</feature>
<feature type="transmembrane region" description="Helical" evidence="7">
    <location>
        <begin position="687"/>
        <end position="706"/>
    </location>
</feature>
<feature type="transmembrane region" description="Helical" evidence="7">
    <location>
        <begin position="762"/>
        <end position="786"/>
    </location>
</feature>
<feature type="transmembrane region" description="Helical" evidence="7">
    <location>
        <begin position="659"/>
        <end position="681"/>
    </location>
</feature>
<organism evidence="9 10">
    <name type="scientific">Hylemonella gracilis ATCC 19624</name>
    <dbReference type="NCBI Taxonomy" id="887062"/>
    <lineage>
        <taxon>Bacteria</taxon>
        <taxon>Pseudomonadati</taxon>
        <taxon>Pseudomonadota</taxon>
        <taxon>Betaproteobacteria</taxon>
        <taxon>Burkholderiales</taxon>
        <taxon>Comamonadaceae</taxon>
        <taxon>Hylemonella</taxon>
    </lineage>
</organism>
<feature type="transmembrane region" description="Helical" evidence="7">
    <location>
        <begin position="30"/>
        <end position="49"/>
    </location>
</feature>
<evidence type="ECO:0000256" key="2">
    <source>
        <dbReference type="ARBA" id="ARBA00022475"/>
    </source>
</evidence>
<dbReference type="PANTHER" id="PTHR33406">
    <property type="entry name" value="MEMBRANE PROTEIN MJ1562-RELATED"/>
    <property type="match status" value="1"/>
</dbReference>
<dbReference type="PROSITE" id="PS50156">
    <property type="entry name" value="SSD"/>
    <property type="match status" value="1"/>
</dbReference>
<feature type="transmembrane region" description="Helical" evidence="7">
    <location>
        <begin position="433"/>
        <end position="452"/>
    </location>
</feature>
<feature type="transmembrane region" description="Helical" evidence="7">
    <location>
        <begin position="636"/>
        <end position="652"/>
    </location>
</feature>
<dbReference type="InterPro" id="IPR050545">
    <property type="entry name" value="Mycobact_MmpL"/>
</dbReference>
<accession>F3KVI1</accession>
<sequence length="823" mass="88645">MSTDPHPMNDVAPDSQFDTRSGNRLERLVFNHRAVVMLVCLLLTLVLGWQATRVVPNASFEGMLPLLHPWLQNYQAERKKIVSQANSLRIVLERTDGGSILDADYLARLRSLNDELFVLPGVVRGQMKSLWTPSTRWTAVTESGFEGGTVIPDGFDGSSTSLAKVRLNIERSGEVGQLVSRDFRSSALIVPLAEHDPDTGEALDYALLSLRLEALRAKHGDGAHAVRITGFAKVAGDLIEGLGQVLVFFGLAAAIATTVVLWYTRCLRSTLLVMSCSLVAVVWQLGLLPLLGFALDPYAVLVPFLVFAIGMSHGAQKMNGIMQDIGRGMHRQAAARYTFRRLFTAGFTALACDAVGFAVLLLIDIQAIRQLAITASLGVAILVFTNLILLPVLLSYTGVSAAAARRAVRAEHGDARSGAWLWNLLCRFTERRWALTAIAAAAVLAAVGLHLAQGLQIGDLDAGAPELRADARYNRDNTYLTSHYATSSDVLTVMVRTPAQGAMAHAALERVDELEWELRQLPGVESTQSLASLARLSSVAMNEGNPRWYELSPNQGALNTAGSRAPRQLVDPGFSLLQLQVYLTDHKAETLKRVTAAVEDYARRNDSEDARFLLAAGNAGFEAATNAVVEKANHQMLTWVYTAVVLLAYVTFRSWRAVACAIIPLVITSVLAEALMVRLGIGLKVATLPVVALGVGIGVDYALYVLSIMLTQLRAGLTLRAAYFQSLLFTGRVVMLTGITLAIGVATWALSPIKFQADMGVLLAFMFLVNMVGALVLLPALAHFLLKPLAAAQDADGASHGHSGDASARPSESGKLRTAQGVV</sequence>
<reference evidence="9 10" key="1">
    <citation type="journal article" date="2011" name="EMBO J.">
        <title>Structural diversity of bacterial flagellar motors.</title>
        <authorList>
            <person name="Chen S."/>
            <person name="Beeby M."/>
            <person name="Murphy G.E."/>
            <person name="Leadbetter J.R."/>
            <person name="Hendrixson D.R."/>
            <person name="Briegel A."/>
            <person name="Li Z."/>
            <person name="Shi J."/>
            <person name="Tocheva E.I."/>
            <person name="Muller A."/>
            <person name="Dobro M.J."/>
            <person name="Jensen G.J."/>
        </authorList>
    </citation>
    <scope>NUCLEOTIDE SEQUENCE [LARGE SCALE GENOMIC DNA]</scope>
    <source>
        <strain evidence="9 10">ATCC 19624</strain>
    </source>
</reference>
<dbReference type="GO" id="GO:0005886">
    <property type="term" value="C:plasma membrane"/>
    <property type="evidence" value="ECO:0007669"/>
    <property type="project" value="UniProtKB-SubCell"/>
</dbReference>
<dbReference type="RefSeq" id="WP_006298552.1">
    <property type="nucleotide sequence ID" value="NZ_AEGR01000077.1"/>
</dbReference>
<keyword evidence="4 7" id="KW-1133">Transmembrane helix</keyword>
<evidence type="ECO:0000313" key="9">
    <source>
        <dbReference type="EMBL" id="EGI76219.1"/>
    </source>
</evidence>
<feature type="transmembrane region" description="Helical" evidence="7">
    <location>
        <begin position="342"/>
        <end position="363"/>
    </location>
</feature>
<dbReference type="Gene3D" id="1.20.1640.10">
    <property type="entry name" value="Multidrug efflux transporter AcrB transmembrane domain"/>
    <property type="match status" value="2"/>
</dbReference>
<comment type="caution">
    <text evidence="9">The sequence shown here is derived from an EMBL/GenBank/DDBJ whole genome shotgun (WGS) entry which is preliminary data.</text>
</comment>
<dbReference type="eggNOG" id="COG1033">
    <property type="taxonomic scope" value="Bacteria"/>
</dbReference>
<evidence type="ECO:0000256" key="4">
    <source>
        <dbReference type="ARBA" id="ARBA00022989"/>
    </source>
</evidence>
<dbReference type="Proteomes" id="UP000016368">
    <property type="component" value="Unassembled WGS sequence"/>
</dbReference>
<dbReference type="PANTHER" id="PTHR33406:SF10">
    <property type="entry name" value="SSD DOMAIN-CONTAINING PROTEIN"/>
    <property type="match status" value="1"/>
</dbReference>
<feature type="transmembrane region" description="Helical" evidence="7">
    <location>
        <begin position="271"/>
        <end position="292"/>
    </location>
</feature>
<keyword evidence="3 7" id="KW-0812">Transmembrane</keyword>
<feature type="domain" description="SSD" evidence="8">
    <location>
        <begin position="278"/>
        <end position="396"/>
    </location>
</feature>
<comment type="subcellular location">
    <subcellularLocation>
        <location evidence="1">Cell membrane</location>
        <topology evidence="1">Multi-pass membrane protein</topology>
    </subcellularLocation>
</comment>
<evidence type="ECO:0000256" key="1">
    <source>
        <dbReference type="ARBA" id="ARBA00004651"/>
    </source>
</evidence>
<dbReference type="STRING" id="887062.HGR_12342"/>
<proteinExistence type="predicted"/>
<evidence type="ECO:0000256" key="3">
    <source>
        <dbReference type="ARBA" id="ARBA00022692"/>
    </source>
</evidence>
<evidence type="ECO:0000259" key="8">
    <source>
        <dbReference type="PROSITE" id="PS50156"/>
    </source>
</evidence>
<dbReference type="AlphaFoldDB" id="F3KVI1"/>
<dbReference type="EMBL" id="AEGR01000077">
    <property type="protein sequence ID" value="EGI76219.1"/>
    <property type="molecule type" value="Genomic_DNA"/>
</dbReference>
<keyword evidence="2" id="KW-1003">Cell membrane</keyword>
<protein>
    <submittedName>
        <fullName evidence="9">Transporter protein</fullName>
    </submittedName>
</protein>
<gene>
    <name evidence="9" type="ORF">HGR_12342</name>
</gene>
<evidence type="ECO:0000313" key="10">
    <source>
        <dbReference type="Proteomes" id="UP000016368"/>
    </source>
</evidence>
<feature type="transmembrane region" description="Helical" evidence="7">
    <location>
        <begin position="375"/>
        <end position="396"/>
    </location>
</feature>
<keyword evidence="5 7" id="KW-0472">Membrane</keyword>
<feature type="transmembrane region" description="Helical" evidence="7">
    <location>
        <begin position="727"/>
        <end position="750"/>
    </location>
</feature>
<feature type="region of interest" description="Disordered" evidence="6">
    <location>
        <begin position="797"/>
        <end position="823"/>
    </location>
</feature>
<dbReference type="OrthoDB" id="9176717at2"/>
<evidence type="ECO:0000256" key="6">
    <source>
        <dbReference type="SAM" id="MobiDB-lite"/>
    </source>
</evidence>
<feature type="transmembrane region" description="Helical" evidence="7">
    <location>
        <begin position="298"/>
        <end position="321"/>
    </location>
</feature>
<evidence type="ECO:0000256" key="5">
    <source>
        <dbReference type="ARBA" id="ARBA00023136"/>
    </source>
</evidence>
<dbReference type="InterPro" id="IPR004869">
    <property type="entry name" value="MMPL_dom"/>
</dbReference>
<keyword evidence="10" id="KW-1185">Reference proteome</keyword>
<dbReference type="SUPFAM" id="SSF82866">
    <property type="entry name" value="Multidrug efflux transporter AcrB transmembrane domain"/>
    <property type="match status" value="2"/>
</dbReference>
<dbReference type="InterPro" id="IPR000731">
    <property type="entry name" value="SSD"/>
</dbReference>
<name>F3KVI1_9BURK</name>
<evidence type="ECO:0000256" key="7">
    <source>
        <dbReference type="SAM" id="Phobius"/>
    </source>
</evidence>
<dbReference type="Pfam" id="PF03176">
    <property type="entry name" value="MMPL"/>
    <property type="match status" value="2"/>
</dbReference>